<dbReference type="PANTHER" id="PTHR40661:SF3">
    <property type="entry name" value="FELS-1 PROPHAGE TRANSCRIPTIONAL REGULATOR"/>
    <property type="match status" value="1"/>
</dbReference>
<evidence type="ECO:0000256" key="1">
    <source>
        <dbReference type="ARBA" id="ARBA00023015"/>
    </source>
</evidence>
<evidence type="ECO:0000256" key="3">
    <source>
        <dbReference type="ARBA" id="ARBA00023163"/>
    </source>
</evidence>
<keyword evidence="2" id="KW-0238">DNA-binding</keyword>
<proteinExistence type="predicted"/>
<dbReference type="EMBL" id="FMYQ01000047">
    <property type="protein sequence ID" value="SDE42080.1"/>
    <property type="molecule type" value="Genomic_DNA"/>
</dbReference>
<keyword evidence="1" id="KW-0805">Transcription regulation</keyword>
<dbReference type="GO" id="GO:0045892">
    <property type="term" value="P:negative regulation of DNA-templated transcription"/>
    <property type="evidence" value="ECO:0007669"/>
    <property type="project" value="InterPro"/>
</dbReference>
<reference evidence="7" key="1">
    <citation type="submission" date="2016-09" db="EMBL/GenBank/DDBJ databases">
        <authorList>
            <person name="Varghese N."/>
            <person name="Submissions S."/>
        </authorList>
    </citation>
    <scope>NUCLEOTIDE SEQUENCE [LARGE SCALE GENOMIC DNA]</scope>
    <source>
        <strain evidence="7">TNe-862</strain>
    </source>
</reference>
<dbReference type="CDD" id="cd06529">
    <property type="entry name" value="S24_LexA-like"/>
    <property type="match status" value="1"/>
</dbReference>
<protein>
    <submittedName>
        <fullName evidence="6">Phage repressor protein C, contains Cro/C1-type HTH and peptisase s24 domains</fullName>
    </submittedName>
</protein>
<name>A0A1G7CTI8_9BURK</name>
<feature type="domain" description="Peptidase S24/S26A/S26B/S26C" evidence="4">
    <location>
        <begin position="109"/>
        <end position="212"/>
    </location>
</feature>
<dbReference type="Gene3D" id="2.10.109.10">
    <property type="entry name" value="Umud Fragment, subunit A"/>
    <property type="match status" value="1"/>
</dbReference>
<dbReference type="GO" id="GO:0003677">
    <property type="term" value="F:DNA binding"/>
    <property type="evidence" value="ECO:0007669"/>
    <property type="project" value="UniProtKB-KW"/>
</dbReference>
<dbReference type="InterPro" id="IPR010744">
    <property type="entry name" value="Phage_CI_N"/>
</dbReference>
<dbReference type="InterPro" id="IPR010982">
    <property type="entry name" value="Lambda_DNA-bd_dom_sf"/>
</dbReference>
<evidence type="ECO:0000256" key="2">
    <source>
        <dbReference type="ARBA" id="ARBA00023125"/>
    </source>
</evidence>
<dbReference type="OrthoDB" id="9021722at2"/>
<dbReference type="InterPro" id="IPR036286">
    <property type="entry name" value="LexA/Signal_pep-like_sf"/>
</dbReference>
<accession>A0A1G7CTI8</accession>
<sequence>MEEKKVLVQAIVDRMKEVVGVTKDVELAEAIGASRSQPAVWKIRERVPFAECVNLAEKFGVSLDWLVLGRGTPGIEEPELELHEGSLHVDGGDYVEFPAFDMRTFLEAETPSQAVRMPRTWLQREGIAIEETIAMRVAGNNQSPTVGDGDVVLVDRRPHDVDGMYLLRMGDGLRLRRVQRMHGGELHLRNDNPIYATDVIPADQVDSIEFIGYCYALFRHVR</sequence>
<dbReference type="SUPFAM" id="SSF51306">
    <property type="entry name" value="LexA/Signal peptidase"/>
    <property type="match status" value="1"/>
</dbReference>
<evidence type="ECO:0000259" key="5">
    <source>
        <dbReference type="Pfam" id="PF07022"/>
    </source>
</evidence>
<dbReference type="AlphaFoldDB" id="A0A1G7CTI8"/>
<gene>
    <name evidence="6" type="ORF">SAMN05421548_14739</name>
</gene>
<dbReference type="InterPro" id="IPR015927">
    <property type="entry name" value="Peptidase_S24_S26A/B/C"/>
</dbReference>
<dbReference type="InterPro" id="IPR039418">
    <property type="entry name" value="LexA-like"/>
</dbReference>
<dbReference type="Gene3D" id="1.10.260.40">
    <property type="entry name" value="lambda repressor-like DNA-binding domains"/>
    <property type="match status" value="1"/>
</dbReference>
<keyword evidence="3" id="KW-0804">Transcription</keyword>
<dbReference type="Pfam" id="PF07022">
    <property type="entry name" value="Phage_CI_repr"/>
    <property type="match status" value="1"/>
</dbReference>
<dbReference type="PANTHER" id="PTHR40661">
    <property type="match status" value="1"/>
</dbReference>
<dbReference type="Proteomes" id="UP000198908">
    <property type="component" value="Unassembled WGS sequence"/>
</dbReference>
<organism evidence="6 7">
    <name type="scientific">Paraburkholderia lycopersici</name>
    <dbReference type="NCBI Taxonomy" id="416944"/>
    <lineage>
        <taxon>Bacteria</taxon>
        <taxon>Pseudomonadati</taxon>
        <taxon>Pseudomonadota</taxon>
        <taxon>Betaproteobacteria</taxon>
        <taxon>Burkholderiales</taxon>
        <taxon>Burkholderiaceae</taxon>
        <taxon>Paraburkholderia</taxon>
    </lineage>
</organism>
<keyword evidence="7" id="KW-1185">Reference proteome</keyword>
<evidence type="ECO:0000313" key="7">
    <source>
        <dbReference type="Proteomes" id="UP000198908"/>
    </source>
</evidence>
<evidence type="ECO:0000313" key="6">
    <source>
        <dbReference type="EMBL" id="SDE42080.1"/>
    </source>
</evidence>
<dbReference type="Pfam" id="PF00717">
    <property type="entry name" value="Peptidase_S24"/>
    <property type="match status" value="1"/>
</dbReference>
<feature type="domain" description="Bacteriophage CI repressor N-terminal" evidence="5">
    <location>
        <begin position="10"/>
        <end position="73"/>
    </location>
</feature>
<evidence type="ECO:0000259" key="4">
    <source>
        <dbReference type="Pfam" id="PF00717"/>
    </source>
</evidence>